<evidence type="ECO:0000256" key="1">
    <source>
        <dbReference type="SAM" id="MobiDB-lite"/>
    </source>
</evidence>
<sequence>MHWSVDLDRLTLLIGHDDQTWDVGLTLPASLLPTIIEAVNRCLAGGTTTAPGIPPSGTEDRRAP</sequence>
<accession>A0A0J6SQJ1</accession>
<dbReference type="EMBL" id="LABY01000108">
    <property type="protein sequence ID" value="KMO35964.1"/>
    <property type="molecule type" value="Genomic_DNA"/>
</dbReference>
<feature type="region of interest" description="Disordered" evidence="1">
    <location>
        <begin position="45"/>
        <end position="64"/>
    </location>
</feature>
<comment type="caution">
    <text evidence="2">The sequence shown here is derived from an EMBL/GenBank/DDBJ whole genome shotgun (WGS) entry which is preliminary data.</text>
</comment>
<keyword evidence="3" id="KW-1185">Reference proteome</keyword>
<evidence type="ECO:0000313" key="2">
    <source>
        <dbReference type="EMBL" id="KMO35964.1"/>
    </source>
</evidence>
<evidence type="ECO:0000313" key="3">
    <source>
        <dbReference type="Proteomes" id="UP000035955"/>
    </source>
</evidence>
<gene>
    <name evidence="2" type="ORF">VQ02_16370</name>
</gene>
<protein>
    <submittedName>
        <fullName evidence="2">Uncharacterized protein</fullName>
    </submittedName>
</protein>
<dbReference type="Proteomes" id="UP000035955">
    <property type="component" value="Unassembled WGS sequence"/>
</dbReference>
<name>A0A0J6SQJ1_9HYPH</name>
<organism evidence="2 3">
    <name type="scientific">Methylobacterium variabile</name>
    <dbReference type="NCBI Taxonomy" id="298794"/>
    <lineage>
        <taxon>Bacteria</taxon>
        <taxon>Pseudomonadati</taxon>
        <taxon>Pseudomonadota</taxon>
        <taxon>Alphaproteobacteria</taxon>
        <taxon>Hyphomicrobiales</taxon>
        <taxon>Methylobacteriaceae</taxon>
        <taxon>Methylobacterium</taxon>
    </lineage>
</organism>
<proteinExistence type="predicted"/>
<dbReference type="PATRIC" id="fig|298794.3.peg.288"/>
<reference evidence="2 3" key="1">
    <citation type="submission" date="2015-03" db="EMBL/GenBank/DDBJ databases">
        <title>Genome sequencing of Methylobacterium variabile DSM 16961.</title>
        <authorList>
            <person name="Chaudhry V."/>
            <person name="Patil P.B."/>
        </authorList>
    </citation>
    <scope>NUCLEOTIDE SEQUENCE [LARGE SCALE GENOMIC DNA]</scope>
    <source>
        <strain evidence="2 3">DSM 16961</strain>
    </source>
</reference>
<dbReference type="AlphaFoldDB" id="A0A0J6SQJ1"/>